<accession>A0A8B9ZIU2</accession>
<reference evidence="1" key="2">
    <citation type="submission" date="2025-08" db="UniProtKB">
        <authorList>
            <consortium name="Ensembl"/>
        </authorList>
    </citation>
    <scope>IDENTIFICATION</scope>
</reference>
<sequence length="109" mass="12065">VIKVFFFFSLSEESPLQPLLECAQALNAHCCSTQPPFQTEAASLTEDYITFVHGQCEDAKNEYVTRGSPHITHHTNNEGQPKGKSWVPCPSHYKRGKTTLPCLCNAALA</sequence>
<reference evidence="1" key="3">
    <citation type="submission" date="2025-09" db="UniProtKB">
        <authorList>
            <consortium name="Ensembl"/>
        </authorList>
    </citation>
    <scope>IDENTIFICATION</scope>
</reference>
<organism evidence="1 2">
    <name type="scientific">Anas platyrhynchos</name>
    <name type="common">Mallard</name>
    <name type="synonym">Anas boschas</name>
    <dbReference type="NCBI Taxonomy" id="8839"/>
    <lineage>
        <taxon>Eukaryota</taxon>
        <taxon>Metazoa</taxon>
        <taxon>Chordata</taxon>
        <taxon>Craniata</taxon>
        <taxon>Vertebrata</taxon>
        <taxon>Euteleostomi</taxon>
        <taxon>Archelosauria</taxon>
        <taxon>Archosauria</taxon>
        <taxon>Dinosauria</taxon>
        <taxon>Saurischia</taxon>
        <taxon>Theropoda</taxon>
        <taxon>Coelurosauria</taxon>
        <taxon>Aves</taxon>
        <taxon>Neognathae</taxon>
        <taxon>Galloanserae</taxon>
        <taxon>Anseriformes</taxon>
        <taxon>Anatidae</taxon>
        <taxon>Anatinae</taxon>
        <taxon>Anas</taxon>
    </lineage>
</organism>
<reference evidence="1" key="1">
    <citation type="submission" date="2019-08" db="EMBL/GenBank/DDBJ databases">
        <title>Three high-quality genomes provides insights into domestication of ducks.</title>
        <authorList>
            <person name="Hou Z.C."/>
            <person name="Zhu F."/>
            <person name="Yin Z.T."/>
            <person name="Zhang F."/>
        </authorList>
    </citation>
    <scope>NUCLEOTIDE SEQUENCE [LARGE SCALE GENOMIC DNA]</scope>
</reference>
<name>A0A8B9ZIU2_ANAPL</name>
<dbReference type="AlphaFoldDB" id="A0A8B9ZIU2"/>
<dbReference type="Proteomes" id="UP000694400">
    <property type="component" value="Chromosome 7"/>
</dbReference>
<protein>
    <submittedName>
        <fullName evidence="1">Uncharacterized protein</fullName>
    </submittedName>
</protein>
<dbReference type="Ensembl" id="ENSAPLT00020023404.1">
    <property type="protein sequence ID" value="ENSAPLP00020021699.1"/>
    <property type="gene ID" value="ENSAPLG00020015177.1"/>
</dbReference>
<proteinExistence type="predicted"/>
<evidence type="ECO:0000313" key="2">
    <source>
        <dbReference type="Proteomes" id="UP000694400"/>
    </source>
</evidence>
<evidence type="ECO:0000313" key="1">
    <source>
        <dbReference type="Ensembl" id="ENSAPLP00020021699.1"/>
    </source>
</evidence>